<sequence>MLMFTEFCHIISYIRSCIYLM</sequence>
<protein>
    <submittedName>
        <fullName evidence="1">Uncharacterized protein</fullName>
    </submittedName>
</protein>
<reference evidence="1" key="2">
    <citation type="journal article" date="2015" name="Fish Shellfish Immunol.">
        <title>Early steps in the European eel (Anguilla anguilla)-Vibrio vulnificus interaction in the gills: Role of the RtxA13 toxin.</title>
        <authorList>
            <person name="Callol A."/>
            <person name="Pajuelo D."/>
            <person name="Ebbesson L."/>
            <person name="Teles M."/>
            <person name="MacKenzie S."/>
            <person name="Amaro C."/>
        </authorList>
    </citation>
    <scope>NUCLEOTIDE SEQUENCE</scope>
</reference>
<dbReference type="AlphaFoldDB" id="A0A0E9T5G9"/>
<dbReference type="EMBL" id="GBXM01059686">
    <property type="protein sequence ID" value="JAH48891.1"/>
    <property type="molecule type" value="Transcribed_RNA"/>
</dbReference>
<evidence type="ECO:0000313" key="1">
    <source>
        <dbReference type="EMBL" id="JAH48891.1"/>
    </source>
</evidence>
<reference evidence="1" key="1">
    <citation type="submission" date="2014-11" db="EMBL/GenBank/DDBJ databases">
        <authorList>
            <person name="Amaro Gonzalez C."/>
        </authorList>
    </citation>
    <scope>NUCLEOTIDE SEQUENCE</scope>
</reference>
<organism evidence="1">
    <name type="scientific">Anguilla anguilla</name>
    <name type="common">European freshwater eel</name>
    <name type="synonym">Muraena anguilla</name>
    <dbReference type="NCBI Taxonomy" id="7936"/>
    <lineage>
        <taxon>Eukaryota</taxon>
        <taxon>Metazoa</taxon>
        <taxon>Chordata</taxon>
        <taxon>Craniata</taxon>
        <taxon>Vertebrata</taxon>
        <taxon>Euteleostomi</taxon>
        <taxon>Actinopterygii</taxon>
        <taxon>Neopterygii</taxon>
        <taxon>Teleostei</taxon>
        <taxon>Anguilliformes</taxon>
        <taxon>Anguillidae</taxon>
        <taxon>Anguilla</taxon>
    </lineage>
</organism>
<proteinExistence type="predicted"/>
<name>A0A0E9T5G9_ANGAN</name>
<accession>A0A0E9T5G9</accession>